<dbReference type="GO" id="GO:0001530">
    <property type="term" value="F:lipopolysaccharide binding"/>
    <property type="evidence" value="ECO:0007669"/>
    <property type="project" value="InterPro"/>
</dbReference>
<feature type="domain" description="Organic solvent tolerance-like N-terminal" evidence="5">
    <location>
        <begin position="45"/>
        <end position="152"/>
    </location>
</feature>
<dbReference type="GO" id="GO:0030288">
    <property type="term" value="C:outer membrane-bounded periplasmic space"/>
    <property type="evidence" value="ECO:0007669"/>
    <property type="project" value="TreeGrafter"/>
</dbReference>
<dbReference type="EMBL" id="LVXZ01000225">
    <property type="protein sequence ID" value="OAP87474.1"/>
    <property type="molecule type" value="Genomic_DNA"/>
</dbReference>
<keyword evidence="3" id="KW-0574">Periplasm</keyword>
<dbReference type="Pfam" id="PF03968">
    <property type="entry name" value="LptD_N"/>
    <property type="match status" value="1"/>
</dbReference>
<comment type="caution">
    <text evidence="6">The sequence shown here is derived from an EMBL/GenBank/DDBJ whole genome shotgun (WGS) entry which is preliminary data.</text>
</comment>
<dbReference type="PANTHER" id="PTHR36504:SF1">
    <property type="entry name" value="LIPOPOLYSACCHARIDE EXPORT SYSTEM PROTEIN LPTA"/>
    <property type="match status" value="1"/>
</dbReference>
<sequence length="182" mass="19455">MMCVACMFLKRFSFRRFWPFLLVAVSITALAAPVAEQGLAKGPIQISADTLYGKNKPQQQAVYTGNVVMIQGDVVIHADKLTIDAAGGKVRQATAVGSPVTITMSSAQRHGYGDTLVYKPASGEIVLIGNAHLWQGKNEINGQQVTYFLRNQQTAVTGNPGQRVQSVFYPAAAGRSTSGGKP</sequence>
<reference evidence="6 7" key="1">
    <citation type="submission" date="2016-04" db="EMBL/GenBank/DDBJ databases">
        <title>Acidithiobacillus ferrooxidans genome sequencing and assembly.</title>
        <authorList>
            <person name="Zhou Z."/>
        </authorList>
    </citation>
    <scope>NUCLEOTIDE SEQUENCE [LARGE SCALE GENOMIC DNA]</scope>
    <source>
        <strain evidence="6 7">BY0502</strain>
    </source>
</reference>
<organism evidence="6 7">
    <name type="scientific">Acidithiobacillus ferrooxidans</name>
    <name type="common">Thiobacillus ferrooxidans</name>
    <dbReference type="NCBI Taxonomy" id="920"/>
    <lineage>
        <taxon>Bacteria</taxon>
        <taxon>Pseudomonadati</taxon>
        <taxon>Pseudomonadota</taxon>
        <taxon>Acidithiobacillia</taxon>
        <taxon>Acidithiobacillales</taxon>
        <taxon>Acidithiobacillaceae</taxon>
        <taxon>Acidithiobacillus</taxon>
    </lineage>
</organism>
<dbReference type="InterPro" id="IPR005653">
    <property type="entry name" value="OstA-like_N"/>
</dbReference>
<name>A0A179B8W6_ACIFR</name>
<dbReference type="AlphaFoldDB" id="A0A179B8W6"/>
<dbReference type="GO" id="GO:0009279">
    <property type="term" value="C:cell outer membrane"/>
    <property type="evidence" value="ECO:0007669"/>
    <property type="project" value="TreeGrafter"/>
</dbReference>
<evidence type="ECO:0000256" key="4">
    <source>
        <dbReference type="SAM" id="SignalP"/>
    </source>
</evidence>
<feature type="signal peptide" evidence="4">
    <location>
        <begin position="1"/>
        <end position="31"/>
    </location>
</feature>
<dbReference type="InterPro" id="IPR052037">
    <property type="entry name" value="LPS_export_LptA"/>
</dbReference>
<evidence type="ECO:0000313" key="6">
    <source>
        <dbReference type="EMBL" id="OAP87474.1"/>
    </source>
</evidence>
<dbReference type="Gene3D" id="2.60.450.10">
    <property type="entry name" value="Lipopolysaccharide (LPS) transport protein A like domain"/>
    <property type="match status" value="1"/>
</dbReference>
<dbReference type="InterPro" id="IPR014340">
    <property type="entry name" value="LptA"/>
</dbReference>
<keyword evidence="2 4" id="KW-0732">Signal</keyword>
<dbReference type="Proteomes" id="UP000078302">
    <property type="component" value="Unassembled WGS sequence"/>
</dbReference>
<dbReference type="GO" id="GO:0017089">
    <property type="term" value="F:glycolipid transfer activity"/>
    <property type="evidence" value="ECO:0007669"/>
    <property type="project" value="TreeGrafter"/>
</dbReference>
<keyword evidence="7" id="KW-1185">Reference proteome</keyword>
<evidence type="ECO:0000256" key="3">
    <source>
        <dbReference type="ARBA" id="ARBA00022764"/>
    </source>
</evidence>
<proteinExistence type="predicted"/>
<accession>A0A179B8W6</accession>
<gene>
    <name evidence="6" type="ORF">A4H96_13725</name>
</gene>
<dbReference type="PANTHER" id="PTHR36504">
    <property type="entry name" value="LIPOPOLYSACCHARIDE EXPORT SYSTEM PROTEIN LPTA"/>
    <property type="match status" value="1"/>
</dbReference>
<evidence type="ECO:0000313" key="7">
    <source>
        <dbReference type="Proteomes" id="UP000078302"/>
    </source>
</evidence>
<evidence type="ECO:0000256" key="1">
    <source>
        <dbReference type="ARBA" id="ARBA00022448"/>
    </source>
</evidence>
<feature type="chain" id="PRO_5008099128" evidence="4">
    <location>
        <begin position="32"/>
        <end position="182"/>
    </location>
</feature>
<evidence type="ECO:0000256" key="2">
    <source>
        <dbReference type="ARBA" id="ARBA00022729"/>
    </source>
</evidence>
<protein>
    <submittedName>
        <fullName evidence="6">Sugar ABC transporter substrate-binding protein</fullName>
    </submittedName>
</protein>
<dbReference type="NCBIfam" id="TIGR03002">
    <property type="entry name" value="outer_YhbN_LptA"/>
    <property type="match status" value="1"/>
</dbReference>
<keyword evidence="1" id="KW-0813">Transport</keyword>
<dbReference type="GO" id="GO:0015920">
    <property type="term" value="P:lipopolysaccharide transport"/>
    <property type="evidence" value="ECO:0007669"/>
    <property type="project" value="InterPro"/>
</dbReference>
<evidence type="ECO:0000259" key="5">
    <source>
        <dbReference type="Pfam" id="PF03968"/>
    </source>
</evidence>